<protein>
    <submittedName>
        <fullName evidence="2">GNAT family N-acetyltransferase</fullName>
    </submittedName>
</protein>
<comment type="caution">
    <text evidence="2">The sequence shown here is derived from an EMBL/GenBank/DDBJ whole genome shotgun (WGS) entry which is preliminary data.</text>
</comment>
<dbReference type="CDD" id="cd04301">
    <property type="entry name" value="NAT_SF"/>
    <property type="match status" value="1"/>
</dbReference>
<evidence type="ECO:0000259" key="1">
    <source>
        <dbReference type="PROSITE" id="PS51186"/>
    </source>
</evidence>
<dbReference type="Gene3D" id="3.40.630.30">
    <property type="match status" value="1"/>
</dbReference>
<dbReference type="GO" id="GO:0016747">
    <property type="term" value="F:acyltransferase activity, transferring groups other than amino-acyl groups"/>
    <property type="evidence" value="ECO:0007669"/>
    <property type="project" value="InterPro"/>
</dbReference>
<dbReference type="AlphaFoldDB" id="A0AAW5HQI0"/>
<organism evidence="2 3">
    <name type="scientific">Corynebacterium lipophilum</name>
    <dbReference type="NCBI Taxonomy" id="2804918"/>
    <lineage>
        <taxon>Bacteria</taxon>
        <taxon>Bacillati</taxon>
        <taxon>Actinomycetota</taxon>
        <taxon>Actinomycetes</taxon>
        <taxon>Mycobacteriales</taxon>
        <taxon>Corynebacteriaceae</taxon>
        <taxon>Corynebacterium</taxon>
    </lineage>
</organism>
<sequence length="354" mass="37754">MLYPLIVGSADPSHAAVSSYAFSVTLAIQDITGEAHSGVSAAHLAKRLEGSEESLALLFALCSKPAPRSLGAFGYPVLTEDDLYDVEGWVLISLPLLEDVDVLEANVTIDASIAPLPGEEQPAHVWRSALALIDALSAELHRPIRQIWITEPLGAPEHPFLRDGGYTPAHCERQAIINADAIVAPDQNDRCDVIEDMAFDPADLPSFLATLQESAAKYPRGSLSLEPVQWSASRLQDAAARLKDRGGSQITAIARDVSGKPVGLAEVAKFENDADSVAEIGLVYVREANRGLGLGKRAVASAISAALSIWPQTKQIYASYPNPQPGASHILDHYAPTGISQATAWQKGVQKLDS</sequence>
<evidence type="ECO:0000313" key="3">
    <source>
        <dbReference type="Proteomes" id="UP001205920"/>
    </source>
</evidence>
<dbReference type="InterPro" id="IPR016181">
    <property type="entry name" value="Acyl_CoA_acyltransferase"/>
</dbReference>
<feature type="domain" description="N-acetyltransferase" evidence="1">
    <location>
        <begin position="194"/>
        <end position="350"/>
    </location>
</feature>
<proteinExistence type="predicted"/>
<dbReference type="PROSITE" id="PS51186">
    <property type="entry name" value="GNAT"/>
    <property type="match status" value="1"/>
</dbReference>
<dbReference type="SUPFAM" id="SSF55729">
    <property type="entry name" value="Acyl-CoA N-acyltransferases (Nat)"/>
    <property type="match status" value="1"/>
</dbReference>
<keyword evidence="3" id="KW-1185">Reference proteome</keyword>
<dbReference type="Pfam" id="PF00583">
    <property type="entry name" value="Acetyltransf_1"/>
    <property type="match status" value="1"/>
</dbReference>
<dbReference type="InterPro" id="IPR000182">
    <property type="entry name" value="GNAT_dom"/>
</dbReference>
<evidence type="ECO:0000313" key="2">
    <source>
        <dbReference type="EMBL" id="MCO6393550.1"/>
    </source>
</evidence>
<dbReference type="EMBL" id="JAEUWV010000001">
    <property type="protein sequence ID" value="MCO6393550.1"/>
    <property type="molecule type" value="Genomic_DNA"/>
</dbReference>
<accession>A0AAW5HQI0</accession>
<gene>
    <name evidence="2" type="ORF">JMN37_00900</name>
</gene>
<name>A0AAW5HQI0_9CORY</name>
<dbReference type="Proteomes" id="UP001205920">
    <property type="component" value="Unassembled WGS sequence"/>
</dbReference>
<reference evidence="2 3" key="1">
    <citation type="submission" date="2021-01" db="EMBL/GenBank/DDBJ databases">
        <title>Identification and Characterization of Corynebacterium sp.</title>
        <authorList>
            <person name="Luo Q."/>
            <person name="Qu P."/>
            <person name="Chen Q."/>
        </authorList>
    </citation>
    <scope>NUCLEOTIDE SEQUENCE [LARGE SCALE GENOMIC DNA]</scope>
    <source>
        <strain evidence="2 3">MC-18</strain>
    </source>
</reference>